<keyword evidence="9 10" id="KW-0998">Cell outer membrane</keyword>
<evidence type="ECO:0000256" key="4">
    <source>
        <dbReference type="ARBA" id="ARBA00022692"/>
    </source>
</evidence>
<dbReference type="SUPFAM" id="SSF56935">
    <property type="entry name" value="Porins"/>
    <property type="match status" value="1"/>
</dbReference>
<dbReference type="InterPro" id="IPR036942">
    <property type="entry name" value="Beta-barrel_TonB_sf"/>
</dbReference>
<organism evidence="14 15">
    <name type="scientific">Engelhardtia mirabilis</name>
    <dbReference type="NCBI Taxonomy" id="2528011"/>
    <lineage>
        <taxon>Bacteria</taxon>
        <taxon>Pseudomonadati</taxon>
        <taxon>Planctomycetota</taxon>
        <taxon>Planctomycetia</taxon>
        <taxon>Planctomycetia incertae sedis</taxon>
        <taxon>Engelhardtia</taxon>
    </lineage>
</organism>
<keyword evidence="15" id="KW-1185">Reference proteome</keyword>
<dbReference type="GO" id="GO:0009279">
    <property type="term" value="C:cell outer membrane"/>
    <property type="evidence" value="ECO:0007669"/>
    <property type="project" value="UniProtKB-SubCell"/>
</dbReference>
<dbReference type="Gene3D" id="2.170.130.10">
    <property type="entry name" value="TonB-dependent receptor, plug domain"/>
    <property type="match status" value="1"/>
</dbReference>
<dbReference type="Pfam" id="PF07715">
    <property type="entry name" value="Plug"/>
    <property type="match status" value="1"/>
</dbReference>
<dbReference type="EMBL" id="CP036287">
    <property type="protein sequence ID" value="QDU66310.1"/>
    <property type="molecule type" value="Genomic_DNA"/>
</dbReference>
<evidence type="ECO:0000256" key="3">
    <source>
        <dbReference type="ARBA" id="ARBA00022452"/>
    </source>
</evidence>
<comment type="subcellular location">
    <subcellularLocation>
        <location evidence="1 10">Cell outer membrane</location>
        <topology evidence="1 10">Multi-pass membrane protein</topology>
    </subcellularLocation>
</comment>
<keyword evidence="6 11" id="KW-0798">TonB box</keyword>
<dbReference type="AlphaFoldDB" id="A0A518BH44"/>
<reference evidence="14 15" key="1">
    <citation type="submission" date="2019-02" db="EMBL/GenBank/DDBJ databases">
        <title>Deep-cultivation of Planctomycetes and their phenomic and genomic characterization uncovers novel biology.</title>
        <authorList>
            <person name="Wiegand S."/>
            <person name="Jogler M."/>
            <person name="Boedeker C."/>
            <person name="Pinto D."/>
            <person name="Vollmers J."/>
            <person name="Rivas-Marin E."/>
            <person name="Kohn T."/>
            <person name="Peeters S.H."/>
            <person name="Heuer A."/>
            <person name="Rast P."/>
            <person name="Oberbeckmann S."/>
            <person name="Bunk B."/>
            <person name="Jeske O."/>
            <person name="Meyerdierks A."/>
            <person name="Storesund J.E."/>
            <person name="Kallscheuer N."/>
            <person name="Luecker S."/>
            <person name="Lage O.M."/>
            <person name="Pohl T."/>
            <person name="Merkel B.J."/>
            <person name="Hornburger P."/>
            <person name="Mueller R.-W."/>
            <person name="Bruemmer F."/>
            <person name="Labrenz M."/>
            <person name="Spormann A.M."/>
            <person name="Op den Camp H."/>
            <person name="Overmann J."/>
            <person name="Amann R."/>
            <person name="Jetten M.S.M."/>
            <person name="Mascher T."/>
            <person name="Medema M.H."/>
            <person name="Devos D.P."/>
            <person name="Kaster A.-K."/>
            <person name="Ovreas L."/>
            <person name="Rohde M."/>
            <person name="Galperin M.Y."/>
            <person name="Jogler C."/>
        </authorList>
    </citation>
    <scope>NUCLEOTIDE SEQUENCE [LARGE SCALE GENOMIC DNA]</scope>
    <source>
        <strain evidence="14 15">Pla133</strain>
    </source>
</reference>
<keyword evidence="2 10" id="KW-0813">Transport</keyword>
<dbReference type="PANTHER" id="PTHR30069">
    <property type="entry name" value="TONB-DEPENDENT OUTER MEMBRANE RECEPTOR"/>
    <property type="match status" value="1"/>
</dbReference>
<sequence length="735" mass="79209">MLFAAPVLLALQGTSAVDQGPAPADQGQVPVGQRAGVVELEPMVVRAPRSDRTATQPSTQVSVATAQELAATGERSLPRMIGAATGVWIQETNLGGGSPFVRGLTGNQILILVDGVRLNDSTTRFGPNQSLNSIDPTTVERVEVVRGPASVLYGSDAIGGVVAIWTKGRRPERLGGHDGLEGSVGTELQSASSGLRTWAQTSGASPDFGWLVGGSWQKWNDLRAGGGEIQDFTGYSGFSLFGAGELALDDYSSLRWTSRLQREDDVPRTDKLVVGFPTSVGGAPTPASSLLWDYDLQQYQSHVLAYTDEHRGGFADRMQWRFSVRERIEERERIDFSNTDRFRFESDEVLTLGVAADWRKQLGPEHLLTWGFDLDVDDVQSERVDTTISTGVATAKDGAFPPDADYLRSGIFVQDEVSSLDPVDLTLGLRYSYFDFGFDPLTSDPVGLPVSGGGSGSFDELTASAQAATNVASNARLSATLAQGFRAPNLSDLSKVDSFGGGVEVGNPDLDPERSLFHELALDMWGEGWDGGIAAFYNDVSNVIGRRFDPTLTADYQAATGSTDDVYQLANQDNLVVWGLEGRWHQRLGAVDSPWSMNGNLMFARGRTYGVDPLTGDDSLDDQPYSRIPPLHGQLGLGWSPLERVGKFVETIRFQSVFAARQDQLAPSDIADPRIDPTGTDGWMVFNVGFEGVLGSTEGRWSLLLSNLTDANYRVHGSGFDAPGIGATLGLSWSF</sequence>
<comment type="similarity">
    <text evidence="10 11">Belongs to the TonB-dependent receptor family.</text>
</comment>
<dbReference type="InterPro" id="IPR039426">
    <property type="entry name" value="TonB-dep_rcpt-like"/>
</dbReference>
<keyword evidence="8 14" id="KW-0675">Receptor</keyword>
<evidence type="ECO:0000256" key="8">
    <source>
        <dbReference type="ARBA" id="ARBA00023170"/>
    </source>
</evidence>
<name>A0A518BH44_9BACT</name>
<accession>A0A518BH44</accession>
<proteinExistence type="inferred from homology"/>
<evidence type="ECO:0000256" key="6">
    <source>
        <dbReference type="ARBA" id="ARBA00023077"/>
    </source>
</evidence>
<feature type="domain" description="TonB-dependent receptor plug" evidence="13">
    <location>
        <begin position="58"/>
        <end position="161"/>
    </location>
</feature>
<dbReference type="PROSITE" id="PS52016">
    <property type="entry name" value="TONB_DEPENDENT_REC_3"/>
    <property type="match status" value="1"/>
</dbReference>
<evidence type="ECO:0000256" key="11">
    <source>
        <dbReference type="RuleBase" id="RU003357"/>
    </source>
</evidence>
<keyword evidence="5" id="KW-0732">Signal</keyword>
<evidence type="ECO:0000256" key="1">
    <source>
        <dbReference type="ARBA" id="ARBA00004571"/>
    </source>
</evidence>
<dbReference type="Proteomes" id="UP000316921">
    <property type="component" value="Chromosome"/>
</dbReference>
<evidence type="ECO:0000256" key="10">
    <source>
        <dbReference type="PROSITE-ProRule" id="PRU01360"/>
    </source>
</evidence>
<keyword evidence="7 10" id="KW-0472">Membrane</keyword>
<feature type="domain" description="TonB-dependent receptor-like beta-barrel" evidence="12">
    <location>
        <begin position="246"/>
        <end position="689"/>
    </location>
</feature>
<dbReference type="CDD" id="cd01347">
    <property type="entry name" value="ligand_gated_channel"/>
    <property type="match status" value="1"/>
</dbReference>
<dbReference type="Gene3D" id="2.40.170.20">
    <property type="entry name" value="TonB-dependent receptor, beta-barrel domain"/>
    <property type="match status" value="1"/>
</dbReference>
<keyword evidence="4 10" id="KW-0812">Transmembrane</keyword>
<evidence type="ECO:0000259" key="13">
    <source>
        <dbReference type="Pfam" id="PF07715"/>
    </source>
</evidence>
<dbReference type="KEGG" id="pbap:Pla133_13790"/>
<dbReference type="InterPro" id="IPR000531">
    <property type="entry name" value="Beta-barrel_TonB"/>
</dbReference>
<dbReference type="GO" id="GO:0015344">
    <property type="term" value="F:siderophore uptake transmembrane transporter activity"/>
    <property type="evidence" value="ECO:0007669"/>
    <property type="project" value="TreeGrafter"/>
</dbReference>
<evidence type="ECO:0000313" key="14">
    <source>
        <dbReference type="EMBL" id="QDU66310.1"/>
    </source>
</evidence>
<evidence type="ECO:0000256" key="9">
    <source>
        <dbReference type="ARBA" id="ARBA00023237"/>
    </source>
</evidence>
<evidence type="ECO:0000256" key="5">
    <source>
        <dbReference type="ARBA" id="ARBA00022729"/>
    </source>
</evidence>
<keyword evidence="3 10" id="KW-1134">Transmembrane beta strand</keyword>
<evidence type="ECO:0000256" key="7">
    <source>
        <dbReference type="ARBA" id="ARBA00023136"/>
    </source>
</evidence>
<dbReference type="InterPro" id="IPR012910">
    <property type="entry name" value="Plug_dom"/>
</dbReference>
<protein>
    <submittedName>
        <fullName evidence="14">Colicin I receptor</fullName>
    </submittedName>
</protein>
<dbReference type="PANTHER" id="PTHR30069:SF29">
    <property type="entry name" value="HEMOGLOBIN AND HEMOGLOBIN-HAPTOGLOBIN-BINDING PROTEIN 1-RELATED"/>
    <property type="match status" value="1"/>
</dbReference>
<dbReference type="InterPro" id="IPR037066">
    <property type="entry name" value="Plug_dom_sf"/>
</dbReference>
<dbReference type="RefSeq" id="WP_145063829.1">
    <property type="nucleotide sequence ID" value="NZ_CP036287.1"/>
</dbReference>
<evidence type="ECO:0000256" key="2">
    <source>
        <dbReference type="ARBA" id="ARBA00022448"/>
    </source>
</evidence>
<gene>
    <name evidence="14" type="primary">cirA</name>
    <name evidence="14" type="ORF">Pla133_13790</name>
</gene>
<evidence type="ECO:0000259" key="12">
    <source>
        <dbReference type="Pfam" id="PF00593"/>
    </source>
</evidence>
<dbReference type="Pfam" id="PF00593">
    <property type="entry name" value="TonB_dep_Rec_b-barrel"/>
    <property type="match status" value="1"/>
</dbReference>
<dbReference type="GO" id="GO:0044718">
    <property type="term" value="P:siderophore transmembrane transport"/>
    <property type="evidence" value="ECO:0007669"/>
    <property type="project" value="TreeGrafter"/>
</dbReference>
<evidence type="ECO:0000313" key="15">
    <source>
        <dbReference type="Proteomes" id="UP000316921"/>
    </source>
</evidence>